<name>A0A164LEU5_9NOCA</name>
<gene>
    <name evidence="2" type="ORF">AWN90_35985</name>
</gene>
<protein>
    <submittedName>
        <fullName evidence="2">Methyltransferase type 12</fullName>
    </submittedName>
</protein>
<dbReference type="InterPro" id="IPR024775">
    <property type="entry name" value="DinB-like"/>
</dbReference>
<sequence>MPIVRDVKDWTWVLEKRCPDCGFDGIAVEYEAVPGLVRDAAARFTGVLVRSDVAVRPDDSTWSALEYAAHVRDVCRIMTHRLAVIRAGGAVPGPEIPRYDTTVRVDGELPVFADWDQDATAVAADYRAQQPAAVAAELAAAAETVSRAFESVPPPDRPRTARRSNGSVFTIDSLSRYFLHDLHHHLHDVHA</sequence>
<evidence type="ECO:0000259" key="1">
    <source>
        <dbReference type="Pfam" id="PF12867"/>
    </source>
</evidence>
<dbReference type="Proteomes" id="UP000076512">
    <property type="component" value="Unassembled WGS sequence"/>
</dbReference>
<keyword evidence="2" id="KW-0808">Transferase</keyword>
<keyword evidence="2" id="KW-0489">Methyltransferase</keyword>
<accession>A0A164LEU5</accession>
<evidence type="ECO:0000313" key="2">
    <source>
        <dbReference type="EMBL" id="KZM72331.1"/>
    </source>
</evidence>
<comment type="caution">
    <text evidence="2">The sequence shown here is derived from an EMBL/GenBank/DDBJ whole genome shotgun (WGS) entry which is preliminary data.</text>
</comment>
<dbReference type="Gene3D" id="1.20.120.450">
    <property type="entry name" value="dinb family like domain"/>
    <property type="match status" value="1"/>
</dbReference>
<dbReference type="STRING" id="455432.AWN90_35985"/>
<dbReference type="SUPFAM" id="SSF109854">
    <property type="entry name" value="DinB/YfiT-like putative metalloenzymes"/>
    <property type="match status" value="1"/>
</dbReference>
<evidence type="ECO:0000313" key="3">
    <source>
        <dbReference type="Proteomes" id="UP000076512"/>
    </source>
</evidence>
<feature type="domain" description="DinB-like" evidence="1">
    <location>
        <begin position="51"/>
        <end position="187"/>
    </location>
</feature>
<dbReference type="GO" id="GO:0008168">
    <property type="term" value="F:methyltransferase activity"/>
    <property type="evidence" value="ECO:0007669"/>
    <property type="project" value="UniProtKB-KW"/>
</dbReference>
<organism evidence="2 3">
    <name type="scientific">Nocardia terpenica</name>
    <dbReference type="NCBI Taxonomy" id="455432"/>
    <lineage>
        <taxon>Bacteria</taxon>
        <taxon>Bacillati</taxon>
        <taxon>Actinomycetota</taxon>
        <taxon>Actinomycetes</taxon>
        <taxon>Mycobacteriales</taxon>
        <taxon>Nocardiaceae</taxon>
        <taxon>Nocardia</taxon>
    </lineage>
</organism>
<reference evidence="2 3" key="1">
    <citation type="submission" date="2016-04" db="EMBL/GenBank/DDBJ databases">
        <authorList>
            <person name="Evans L.H."/>
            <person name="Alamgir A."/>
            <person name="Owens N."/>
            <person name="Weber N.D."/>
            <person name="Virtaneva K."/>
            <person name="Barbian K."/>
            <person name="Babar A."/>
            <person name="Rosenke K."/>
        </authorList>
    </citation>
    <scope>NUCLEOTIDE SEQUENCE [LARGE SCALE GENOMIC DNA]</scope>
    <source>
        <strain evidence="2 3">IFM 0406</strain>
    </source>
</reference>
<dbReference type="EMBL" id="LWGR01000008">
    <property type="protein sequence ID" value="KZM72331.1"/>
    <property type="molecule type" value="Genomic_DNA"/>
</dbReference>
<proteinExistence type="predicted"/>
<dbReference type="GO" id="GO:0032259">
    <property type="term" value="P:methylation"/>
    <property type="evidence" value="ECO:0007669"/>
    <property type="project" value="UniProtKB-KW"/>
</dbReference>
<dbReference type="Pfam" id="PF12867">
    <property type="entry name" value="DinB_2"/>
    <property type="match status" value="1"/>
</dbReference>
<dbReference type="RefSeq" id="WP_067592210.1">
    <property type="nucleotide sequence ID" value="NZ_JABMCZ010000001.1"/>
</dbReference>
<dbReference type="InterPro" id="IPR034660">
    <property type="entry name" value="DinB/YfiT-like"/>
</dbReference>
<dbReference type="AlphaFoldDB" id="A0A164LEU5"/>
<dbReference type="OrthoDB" id="3376896at2"/>
<keyword evidence="3" id="KW-1185">Reference proteome</keyword>